<gene>
    <name evidence="2" type="ORF">BCR37DRAFT_381134</name>
</gene>
<reference evidence="2 3" key="1">
    <citation type="submission" date="2016-07" db="EMBL/GenBank/DDBJ databases">
        <title>Pervasive Adenine N6-methylation of Active Genes in Fungi.</title>
        <authorList>
            <consortium name="DOE Joint Genome Institute"/>
            <person name="Mondo S.J."/>
            <person name="Dannebaum R.O."/>
            <person name="Kuo R.C."/>
            <person name="Labutti K."/>
            <person name="Haridas S."/>
            <person name="Kuo A."/>
            <person name="Salamov A."/>
            <person name="Ahrendt S.R."/>
            <person name="Lipzen A."/>
            <person name="Sullivan W."/>
            <person name="Andreopoulos W.B."/>
            <person name="Clum A."/>
            <person name="Lindquist E."/>
            <person name="Daum C."/>
            <person name="Ramamoorthy G.K."/>
            <person name="Gryganskyi A."/>
            <person name="Culley D."/>
            <person name="Magnuson J.K."/>
            <person name="James T.Y."/>
            <person name="O'Malley M.A."/>
            <person name="Stajich J.E."/>
            <person name="Spatafora J.W."/>
            <person name="Visel A."/>
            <person name="Grigoriev I.V."/>
        </authorList>
    </citation>
    <scope>NUCLEOTIDE SEQUENCE [LARGE SCALE GENOMIC DNA]</scope>
    <source>
        <strain evidence="2 3">12-1054</strain>
    </source>
</reference>
<protein>
    <submittedName>
        <fullName evidence="2">PIN domain-domain-containing protein</fullName>
    </submittedName>
</protein>
<feature type="domain" description="PIN" evidence="1">
    <location>
        <begin position="46"/>
        <end position="171"/>
    </location>
</feature>
<dbReference type="Gene3D" id="3.40.50.1010">
    <property type="entry name" value="5'-nuclease"/>
    <property type="match status" value="1"/>
</dbReference>
<evidence type="ECO:0000313" key="2">
    <source>
        <dbReference type="EMBL" id="ORY80460.1"/>
    </source>
</evidence>
<dbReference type="GeneID" id="63786219"/>
<dbReference type="OrthoDB" id="2017974at2759"/>
<dbReference type="InterPro" id="IPR052626">
    <property type="entry name" value="SWT1_Regulator"/>
</dbReference>
<dbReference type="Proteomes" id="UP000193685">
    <property type="component" value="Unassembled WGS sequence"/>
</dbReference>
<dbReference type="SUPFAM" id="SSF88723">
    <property type="entry name" value="PIN domain-like"/>
    <property type="match status" value="1"/>
</dbReference>
<dbReference type="EMBL" id="MCFI01000013">
    <property type="protein sequence ID" value="ORY80460.1"/>
    <property type="molecule type" value="Genomic_DNA"/>
</dbReference>
<dbReference type="InterPro" id="IPR029060">
    <property type="entry name" value="PIN-like_dom_sf"/>
</dbReference>
<dbReference type="InterPro" id="IPR002716">
    <property type="entry name" value="PIN_dom"/>
</dbReference>
<dbReference type="STRING" id="56484.A0A1Y2F967"/>
<dbReference type="GO" id="GO:0004540">
    <property type="term" value="F:RNA nuclease activity"/>
    <property type="evidence" value="ECO:0007669"/>
    <property type="project" value="UniProtKB-ARBA"/>
</dbReference>
<dbReference type="Pfam" id="PF13638">
    <property type="entry name" value="PIN_4"/>
    <property type="match status" value="1"/>
</dbReference>
<dbReference type="GO" id="GO:0005634">
    <property type="term" value="C:nucleus"/>
    <property type="evidence" value="ECO:0007669"/>
    <property type="project" value="TreeGrafter"/>
</dbReference>
<organism evidence="2 3">
    <name type="scientific">Protomyces lactucae-debilis</name>
    <dbReference type="NCBI Taxonomy" id="2754530"/>
    <lineage>
        <taxon>Eukaryota</taxon>
        <taxon>Fungi</taxon>
        <taxon>Dikarya</taxon>
        <taxon>Ascomycota</taxon>
        <taxon>Taphrinomycotina</taxon>
        <taxon>Taphrinomycetes</taxon>
        <taxon>Taphrinales</taxon>
        <taxon>Protomycetaceae</taxon>
        <taxon>Protomyces</taxon>
    </lineage>
</organism>
<name>A0A1Y2F967_PROLT</name>
<dbReference type="AlphaFoldDB" id="A0A1Y2F967"/>
<proteinExistence type="predicted"/>
<accession>A0A1Y2F967</accession>
<dbReference type="RefSeq" id="XP_040724348.1">
    <property type="nucleotide sequence ID" value="XM_040869620.1"/>
</dbReference>
<sequence>MSDMTEIALIEKLTGVLRKGRVKTNLSRDQLVTNIVDATWPEPVARCFVVDTNYWLAHLGLLEGLIQRFDQSRVLLVLPWVALGELDGLKLQEKRYTGTSQSISVAEQAQRANKFISKHLGHAKGLYAQQIDEIIDPNQINDDGILDCARYIKERRKVPVTLLSNDVNLGNKFKVLGMGSMVWENGLQPDDVLRRVLGNWKQGTSDYLARKESVQLILDSDDDDDEHMAMDVEVPPYLSVLA</sequence>
<comment type="caution">
    <text evidence="2">The sequence shown here is derived from an EMBL/GenBank/DDBJ whole genome shotgun (WGS) entry which is preliminary data.</text>
</comment>
<dbReference type="SMART" id="SM00670">
    <property type="entry name" value="PINc"/>
    <property type="match status" value="1"/>
</dbReference>
<evidence type="ECO:0000313" key="3">
    <source>
        <dbReference type="Proteomes" id="UP000193685"/>
    </source>
</evidence>
<evidence type="ECO:0000259" key="1">
    <source>
        <dbReference type="SMART" id="SM00670"/>
    </source>
</evidence>
<dbReference type="PANTHER" id="PTHR16161:SF0">
    <property type="entry name" value="TRANSCRIPTIONAL PROTEIN SWT1"/>
    <property type="match status" value="1"/>
</dbReference>
<keyword evidence="3" id="KW-1185">Reference proteome</keyword>
<dbReference type="PANTHER" id="PTHR16161">
    <property type="entry name" value="TRANSCRIPTIONAL PROTEIN SWT1"/>
    <property type="match status" value="1"/>
</dbReference>